<feature type="domain" description="EF-hand" evidence="4">
    <location>
        <begin position="87"/>
        <end position="122"/>
    </location>
</feature>
<dbReference type="PANTHER" id="PTHR10891">
    <property type="entry name" value="EF-HAND CALCIUM-BINDING DOMAIN CONTAINING PROTEIN"/>
    <property type="match status" value="1"/>
</dbReference>
<sequence length="193" mass="22157">MRLGCKDSNSSLQRINDNSKIVFERHLEVRHAWNCPILKRTRGRKRLEGMSMVDFESALKYFDEDGDGKISPSELKNRVAMLGGGELLYEDAEMAVAAWDSDGDGFMSLDDFVELMEETGEEEKMKDLREAFEMYIDVEELSEFITPRSLKRMLGKLGESKSMDECQVMIKHFDLNGDGLLNFEEFLIMMGVQ</sequence>
<dbReference type="Gene3D" id="1.10.238.10">
    <property type="entry name" value="EF-hand"/>
    <property type="match status" value="2"/>
</dbReference>
<evidence type="ECO:0000256" key="1">
    <source>
        <dbReference type="ARBA" id="ARBA00022723"/>
    </source>
</evidence>
<dbReference type="PROSITE" id="PS00018">
    <property type="entry name" value="EF_HAND_1"/>
    <property type="match status" value="3"/>
</dbReference>
<dbReference type="Proteomes" id="UP001341840">
    <property type="component" value="Unassembled WGS sequence"/>
</dbReference>
<dbReference type="EMBL" id="JASCZI010091099">
    <property type="protein sequence ID" value="MED6148961.1"/>
    <property type="molecule type" value="Genomic_DNA"/>
</dbReference>
<keyword evidence="2" id="KW-0677">Repeat</keyword>
<keyword evidence="1" id="KW-0479">Metal-binding</keyword>
<dbReference type="CDD" id="cd00051">
    <property type="entry name" value="EFh"/>
    <property type="match status" value="2"/>
</dbReference>
<proteinExistence type="predicted"/>
<dbReference type="InterPro" id="IPR002048">
    <property type="entry name" value="EF_hand_dom"/>
</dbReference>
<evidence type="ECO:0000313" key="6">
    <source>
        <dbReference type="Proteomes" id="UP001341840"/>
    </source>
</evidence>
<keyword evidence="6" id="KW-1185">Reference proteome</keyword>
<dbReference type="Pfam" id="PF13833">
    <property type="entry name" value="EF-hand_8"/>
    <property type="match status" value="1"/>
</dbReference>
<evidence type="ECO:0000259" key="4">
    <source>
        <dbReference type="PROSITE" id="PS50222"/>
    </source>
</evidence>
<feature type="domain" description="EF-hand" evidence="4">
    <location>
        <begin position="50"/>
        <end position="85"/>
    </location>
</feature>
<reference evidence="5 6" key="1">
    <citation type="journal article" date="2023" name="Plants (Basel)">
        <title>Bridging the Gap: Combining Genomics and Transcriptomics Approaches to Understand Stylosanthes scabra, an Orphan Legume from the Brazilian Caatinga.</title>
        <authorList>
            <person name="Ferreira-Neto J.R.C."/>
            <person name="da Silva M.D."/>
            <person name="Binneck E."/>
            <person name="de Melo N.F."/>
            <person name="da Silva R.H."/>
            <person name="de Melo A.L.T.M."/>
            <person name="Pandolfi V."/>
            <person name="Bustamante F.O."/>
            <person name="Brasileiro-Vidal A.C."/>
            <person name="Benko-Iseppon A.M."/>
        </authorList>
    </citation>
    <scope>NUCLEOTIDE SEQUENCE [LARGE SCALE GENOMIC DNA]</scope>
    <source>
        <tissue evidence="5">Leaves</tissue>
    </source>
</reference>
<organism evidence="5 6">
    <name type="scientific">Stylosanthes scabra</name>
    <dbReference type="NCBI Taxonomy" id="79078"/>
    <lineage>
        <taxon>Eukaryota</taxon>
        <taxon>Viridiplantae</taxon>
        <taxon>Streptophyta</taxon>
        <taxon>Embryophyta</taxon>
        <taxon>Tracheophyta</taxon>
        <taxon>Spermatophyta</taxon>
        <taxon>Magnoliopsida</taxon>
        <taxon>eudicotyledons</taxon>
        <taxon>Gunneridae</taxon>
        <taxon>Pentapetalae</taxon>
        <taxon>rosids</taxon>
        <taxon>fabids</taxon>
        <taxon>Fabales</taxon>
        <taxon>Fabaceae</taxon>
        <taxon>Papilionoideae</taxon>
        <taxon>50 kb inversion clade</taxon>
        <taxon>dalbergioids sensu lato</taxon>
        <taxon>Dalbergieae</taxon>
        <taxon>Pterocarpus clade</taxon>
        <taxon>Stylosanthes</taxon>
    </lineage>
</organism>
<dbReference type="Pfam" id="PF13499">
    <property type="entry name" value="EF-hand_7"/>
    <property type="match status" value="1"/>
</dbReference>
<name>A0ABU6TL47_9FABA</name>
<dbReference type="InterPro" id="IPR011992">
    <property type="entry name" value="EF-hand-dom_pair"/>
</dbReference>
<feature type="domain" description="EF-hand" evidence="4">
    <location>
        <begin position="161"/>
        <end position="193"/>
    </location>
</feature>
<dbReference type="SUPFAM" id="SSF47473">
    <property type="entry name" value="EF-hand"/>
    <property type="match status" value="1"/>
</dbReference>
<evidence type="ECO:0000313" key="5">
    <source>
        <dbReference type="EMBL" id="MED6148961.1"/>
    </source>
</evidence>
<dbReference type="SMART" id="SM00054">
    <property type="entry name" value="EFh"/>
    <property type="match status" value="3"/>
</dbReference>
<keyword evidence="3" id="KW-0106">Calcium</keyword>
<evidence type="ECO:0000256" key="2">
    <source>
        <dbReference type="ARBA" id="ARBA00022737"/>
    </source>
</evidence>
<protein>
    <recommendedName>
        <fullName evidence="4">EF-hand domain-containing protein</fullName>
    </recommendedName>
</protein>
<dbReference type="InterPro" id="IPR018247">
    <property type="entry name" value="EF_Hand_1_Ca_BS"/>
</dbReference>
<evidence type="ECO:0000256" key="3">
    <source>
        <dbReference type="ARBA" id="ARBA00022837"/>
    </source>
</evidence>
<accession>A0ABU6TL47</accession>
<gene>
    <name evidence="5" type="ORF">PIB30_057834</name>
</gene>
<dbReference type="PROSITE" id="PS50222">
    <property type="entry name" value="EF_HAND_2"/>
    <property type="match status" value="3"/>
</dbReference>
<dbReference type="InterPro" id="IPR039647">
    <property type="entry name" value="EF_hand_pair_protein_CML-like"/>
</dbReference>
<comment type="caution">
    <text evidence="5">The sequence shown here is derived from an EMBL/GenBank/DDBJ whole genome shotgun (WGS) entry which is preliminary data.</text>
</comment>